<sequence length="97" mass="10990">MRFLGLTLGEIATLIGLLGGGFSGIMFLFKAIVIAPLKSSIDSLEKSVTIFSRQLEESKADRQILHQRINKMDVRVTILEEHDKWEETHRKGGQHEQ</sequence>
<accession>A0A242K825</accession>
<proteinExistence type="predicted"/>
<keyword evidence="4" id="KW-1185">Reference proteome</keyword>
<keyword evidence="1" id="KW-0472">Membrane</keyword>
<evidence type="ECO:0000313" key="3">
    <source>
        <dbReference type="EMBL" id="WYJ90909.1"/>
    </source>
</evidence>
<dbReference type="Proteomes" id="UP000195141">
    <property type="component" value="Chromosome"/>
</dbReference>
<dbReference type="RefSeq" id="WP_086348540.1">
    <property type="nucleotide sequence ID" value="NZ_CP147247.1"/>
</dbReference>
<reference evidence="3" key="3">
    <citation type="submission" date="2024-03" db="EMBL/GenBank/DDBJ databases">
        <title>The Genome Sequence of Enterococcus sp. DIV0242b.</title>
        <authorList>
            <consortium name="The Broad Institute Genomics Platform"/>
            <consortium name="The Broad Institute Microbial Omics Core"/>
            <consortium name="The Broad Institute Genomic Center for Infectious Diseases"/>
            <person name="Earl A."/>
            <person name="Manson A."/>
            <person name="Gilmore M."/>
            <person name="Schwartman J."/>
            <person name="Shea T."/>
            <person name="Abouelleil A."/>
            <person name="Cao P."/>
            <person name="Chapman S."/>
            <person name="Cusick C."/>
            <person name="Young S."/>
            <person name="Neafsey D."/>
            <person name="Nusbaum C."/>
            <person name="Birren B."/>
        </authorList>
    </citation>
    <scope>NUCLEOTIDE SEQUENCE</scope>
    <source>
        <strain evidence="3">9E7_DIV0242</strain>
    </source>
</reference>
<evidence type="ECO:0000313" key="4">
    <source>
        <dbReference type="Proteomes" id="UP000195141"/>
    </source>
</evidence>
<feature type="transmembrane region" description="Helical" evidence="1">
    <location>
        <begin position="12"/>
        <end position="37"/>
    </location>
</feature>
<dbReference type="EMBL" id="NGMM01000002">
    <property type="protein sequence ID" value="OTP17302.1"/>
    <property type="molecule type" value="Genomic_DNA"/>
</dbReference>
<evidence type="ECO:0008006" key="5">
    <source>
        <dbReference type="Google" id="ProtNLM"/>
    </source>
</evidence>
<evidence type="ECO:0000256" key="1">
    <source>
        <dbReference type="SAM" id="Phobius"/>
    </source>
</evidence>
<dbReference type="AlphaFoldDB" id="A0A242K825"/>
<reference evidence="2" key="1">
    <citation type="submission" date="2017-05" db="EMBL/GenBank/DDBJ databases">
        <title>The Genome Sequence of Enterococcus sp. 9E7_DIV0242.</title>
        <authorList>
            <consortium name="The Broad Institute Genomics Platform"/>
            <consortium name="The Broad Institute Genomic Center for Infectious Diseases"/>
            <person name="Earl A."/>
            <person name="Manson A."/>
            <person name="Schwartman J."/>
            <person name="Gilmore M."/>
            <person name="Abouelleil A."/>
            <person name="Cao P."/>
            <person name="Chapman S."/>
            <person name="Cusick C."/>
            <person name="Shea T."/>
            <person name="Young S."/>
            <person name="Neafsey D."/>
            <person name="Nusbaum C."/>
            <person name="Birren B."/>
        </authorList>
    </citation>
    <scope>NUCLEOTIDE SEQUENCE [LARGE SCALE GENOMIC DNA]</scope>
    <source>
        <strain evidence="2">9E7_DIV0242</strain>
    </source>
</reference>
<reference evidence="3" key="2">
    <citation type="submission" date="2017-05" db="EMBL/GenBank/DDBJ databases">
        <authorList>
            <consortium name="The Broad Institute Genomics Platform"/>
            <consortium name="The Broad Institute Genomic Center for Infectious Diseases"/>
            <person name="Earl A."/>
            <person name="Manson A."/>
            <person name="Schwartman J."/>
            <person name="Gilmore M."/>
            <person name="Abouelleil A."/>
            <person name="Cao P."/>
            <person name="Chapman S."/>
            <person name="Cusick C."/>
            <person name="Shea T."/>
            <person name="Young S."/>
            <person name="Neafsey D."/>
            <person name="Nusbaum C."/>
            <person name="Birren B."/>
        </authorList>
    </citation>
    <scope>NUCLEOTIDE SEQUENCE</scope>
    <source>
        <strain evidence="3">9E7_DIV0242</strain>
    </source>
</reference>
<keyword evidence="1" id="KW-0812">Transmembrane</keyword>
<evidence type="ECO:0000313" key="2">
    <source>
        <dbReference type="EMBL" id="OTP17302.1"/>
    </source>
</evidence>
<name>A0A242K825_9ENTE</name>
<dbReference type="OrthoDB" id="2300524at2"/>
<organism evidence="2">
    <name type="scientific">Candidatus Enterococcus clewellii</name>
    <dbReference type="NCBI Taxonomy" id="1834193"/>
    <lineage>
        <taxon>Bacteria</taxon>
        <taxon>Bacillati</taxon>
        <taxon>Bacillota</taxon>
        <taxon>Bacilli</taxon>
        <taxon>Lactobacillales</taxon>
        <taxon>Enterococcaceae</taxon>
        <taxon>Enterococcus</taxon>
    </lineage>
</organism>
<gene>
    <name evidence="2" type="ORF">A5888_001440</name>
    <name evidence="3" type="ORF">A5888_002677</name>
</gene>
<keyword evidence="1" id="KW-1133">Transmembrane helix</keyword>
<protein>
    <recommendedName>
        <fullName evidence="5">Phage shock protein B</fullName>
    </recommendedName>
</protein>
<dbReference type="EMBL" id="CP147247">
    <property type="protein sequence ID" value="WYJ90909.1"/>
    <property type="molecule type" value="Genomic_DNA"/>
</dbReference>